<evidence type="ECO:0000256" key="1">
    <source>
        <dbReference type="ARBA" id="ARBA00004123"/>
    </source>
</evidence>
<accession>A0ABX6EYT1</accession>
<gene>
    <name evidence="12" type="primary">SIN4</name>
    <name evidence="9" type="synonym">MED16</name>
    <name evidence="12" type="ORF">FIM1_3713</name>
</gene>
<evidence type="ECO:0000256" key="2">
    <source>
        <dbReference type="ARBA" id="ARBA00006543"/>
    </source>
</evidence>
<evidence type="ECO:0000256" key="3">
    <source>
        <dbReference type="ARBA" id="ARBA00019614"/>
    </source>
</evidence>
<organism evidence="12 13">
    <name type="scientific">Kluyveromyces marxianus</name>
    <name type="common">Yeast</name>
    <name type="synonym">Candida kefyr</name>
    <dbReference type="NCBI Taxonomy" id="4911"/>
    <lineage>
        <taxon>Eukaryota</taxon>
        <taxon>Fungi</taxon>
        <taxon>Dikarya</taxon>
        <taxon>Ascomycota</taxon>
        <taxon>Saccharomycotina</taxon>
        <taxon>Saccharomycetes</taxon>
        <taxon>Saccharomycetales</taxon>
        <taxon>Saccharomycetaceae</taxon>
        <taxon>Kluyveromyces</taxon>
    </lineage>
</organism>
<dbReference type="Pfam" id="PF11635">
    <property type="entry name" value="Med16_N"/>
    <property type="match status" value="1"/>
</dbReference>
<keyword evidence="4 9" id="KW-0805">Transcription regulation</keyword>
<dbReference type="Proteomes" id="UP000422736">
    <property type="component" value="Chromosome 5"/>
</dbReference>
<comment type="subcellular location">
    <subcellularLocation>
        <location evidence="1 9">Nucleus</location>
    </subcellularLocation>
</comment>
<evidence type="ECO:0000256" key="9">
    <source>
        <dbReference type="RuleBase" id="RU364149"/>
    </source>
</evidence>
<evidence type="ECO:0000259" key="10">
    <source>
        <dbReference type="Pfam" id="PF11635"/>
    </source>
</evidence>
<feature type="domain" description="Mediator complex subunit Med16 N-terminal" evidence="10">
    <location>
        <begin position="169"/>
        <end position="484"/>
    </location>
</feature>
<feature type="domain" description="Mediator complex subunit 16 C-terminal" evidence="11">
    <location>
        <begin position="826"/>
        <end position="950"/>
    </location>
</feature>
<dbReference type="InterPro" id="IPR048338">
    <property type="entry name" value="Mediator_Med16"/>
</dbReference>
<evidence type="ECO:0000256" key="7">
    <source>
        <dbReference type="ARBA" id="ARBA00023242"/>
    </source>
</evidence>
<comment type="similarity">
    <text evidence="2 9">Belongs to the Mediator complex subunit 16 family.</text>
</comment>
<comment type="function">
    <text evidence="9">Component of the Mediator complex, a coactivator involved in the regulated transcription of nearly all RNA polymerase II-dependent genes. Mediator functions as a bridge to convey information from gene-specific regulatory proteins to the basal RNA polymerase II transcription machinery. Mediator is recruited to promoters by direct interactions with regulatory proteins and serves as a scaffold for the assembly of a functional preinitiation complex with RNA polymerase II and the general transcription factors.</text>
</comment>
<comment type="subunit">
    <text evidence="9">Component of the Mediator complex.</text>
</comment>
<reference evidence="12 13" key="1">
    <citation type="submission" date="2016-03" db="EMBL/GenBank/DDBJ databases">
        <title>How can Kluyveromyces marxianus grow so fast - potential evolutionary course in Saccharomyces Complex revealed by comparative genomics.</title>
        <authorList>
            <person name="Mo W."/>
            <person name="Lu W."/>
            <person name="Yang X."/>
            <person name="Qi J."/>
            <person name="Lv H."/>
        </authorList>
    </citation>
    <scope>NUCLEOTIDE SEQUENCE [LARGE SCALE GENOMIC DNA]</scope>
    <source>
        <strain evidence="12 13">FIM1</strain>
    </source>
</reference>
<evidence type="ECO:0000256" key="4">
    <source>
        <dbReference type="ARBA" id="ARBA00023015"/>
    </source>
</evidence>
<dbReference type="PANTHER" id="PTHR13224">
    <property type="entry name" value="THYROID HORMONE RECEPTOR-ASSOCIATED PROTEIN-RELATED"/>
    <property type="match status" value="1"/>
</dbReference>
<dbReference type="Pfam" id="PF20719">
    <property type="entry name" value="Med16_C"/>
    <property type="match status" value="1"/>
</dbReference>
<evidence type="ECO:0000256" key="6">
    <source>
        <dbReference type="ARBA" id="ARBA00023163"/>
    </source>
</evidence>
<evidence type="ECO:0000259" key="11">
    <source>
        <dbReference type="Pfam" id="PF20719"/>
    </source>
</evidence>
<evidence type="ECO:0000256" key="5">
    <source>
        <dbReference type="ARBA" id="ARBA00023159"/>
    </source>
</evidence>
<dbReference type="PANTHER" id="PTHR13224:SF6">
    <property type="entry name" value="MEDIATOR OF RNA POLYMERASE II TRANSCRIPTION SUBUNIT 16"/>
    <property type="match status" value="1"/>
</dbReference>
<keyword evidence="7 9" id="KW-0539">Nucleus</keyword>
<proteinExistence type="inferred from homology"/>
<dbReference type="EMBL" id="CP015058">
    <property type="protein sequence ID" value="QGN16986.1"/>
    <property type="molecule type" value="Genomic_DNA"/>
</dbReference>
<dbReference type="InterPro" id="IPR048339">
    <property type="entry name" value="Mediator_Med16_C"/>
</dbReference>
<dbReference type="InterPro" id="IPR021665">
    <property type="entry name" value="Mediator_Med16_N"/>
</dbReference>
<evidence type="ECO:0000313" key="12">
    <source>
        <dbReference type="EMBL" id="QGN16986.1"/>
    </source>
</evidence>
<keyword evidence="5 9" id="KW-0010">Activator</keyword>
<name>A0ABX6EYT1_KLUMA</name>
<keyword evidence="13" id="KW-1185">Reference proteome</keyword>
<evidence type="ECO:0000313" key="13">
    <source>
        <dbReference type="Proteomes" id="UP000422736"/>
    </source>
</evidence>
<keyword evidence="6 9" id="KW-0804">Transcription</keyword>
<protein>
    <recommendedName>
        <fullName evidence="3 9">Mediator of RNA polymerase II transcription subunit 16</fullName>
    </recommendedName>
    <alternativeName>
        <fullName evidence="8 9">Mediator complex subunit 16</fullName>
    </alternativeName>
</protein>
<evidence type="ECO:0000256" key="8">
    <source>
        <dbReference type="ARBA" id="ARBA00032015"/>
    </source>
</evidence>
<sequence>MPLISESSNESRALERKFSSASWSKTGLIAYSENSRPDCNLSLTFLETVNGTNWKFHDPYHYLIHTHMYDDISNNISSSSSNSKQTQFFYDIDFVKWNNWSLLGGELLAISDSIGNLTILAASLNEEGNTTYDSLSMLFQDTVFKVHNKFLHLVPTNGSNENKTITKLERKETKKEYMTRILDFQWCGNSKPILTPLGAMKTPHTDPPFYKNHIQNCTPIGVFHPASVKHAFVAIRTNGVIDFWYQLSNSKDFKKISLQINQGSRQNEFEWLEKASIAHMDEDQCFIIGAFSNSTQNIDFYKLKVDWNNNGGTVNDPILHLSHIYELKPETTYKSSNLIKISNLKILSRTPIPNSKPEILITYRLINKGENISTFRSIVKRYQLSQNSLDESFSEILNITPVSQRTAQYSLKVIETMELKQVLKSISAEDLCISAAFEYESGEIDIYSRNNWKLQSDTIDKNSDIYDKPFIPSMFSVGFKYQNIPTQSNIEWSIISPSMGGTLIKYYEKPLPIFRAAVNDVVSDQSRDQVHATGLALVFVILSHRNFSGEDITITIKTHVLRLQELDPDRAINFISLLISTIFGLYGLVLDGTKGTLDKALQSKAVQNILLLQMELGPHISASKNIYSVGYIAMKLRNMNIAFNGVARNVQAMIQHTSNINMLPNGKVFQFAFSKQDLIYSLLPSAKWIVMFISYVTQQLILAVNNASYFDKSFLITLFGSRIIRHLMFKVIGELKNIANIMVKFPETAFPILNESSQFFRKVINDCTVNLDSFATFISEFGSKINEVDQSTVIVQQRYEADFLIKGIAPESLSDFDKILRTAALKFLLPHVNLAVVFFTETSFLNLRWEEKFDREVLELQKPISEGLLIYDNKSSSGLNVPDVVYDDVTSEHVNIKGRSVIKKCCRCGTYTRAGYPVDGDNTIVPTSIVTKRWTALYYRNCHCTGLLYEVKLK</sequence>